<sequence>MTLLAVAALVIMVFAYLKKSRRRVSAVSAPPDYAVQLSEWVELVNVAGEAWARGKRINWLPPEAFGDGACLLTGVIDLADADPALKAVIDRELSPVYFDATCVVARMLVAAGGDEHLILGSIDDLAVQEKLAALCAGDELAQAVCVQICSESISPVIAKDDRDKFERIWQQYG</sequence>
<gene>
    <name evidence="1" type="ORF">NX774_08130</name>
</gene>
<comment type="caution">
    <text evidence="1">The sequence shown here is derived from an EMBL/GenBank/DDBJ whole genome shotgun (WGS) entry which is preliminary data.</text>
</comment>
<protein>
    <recommendedName>
        <fullName evidence="3">DUF4240 domain-containing protein</fullName>
    </recommendedName>
</protein>
<evidence type="ECO:0000313" key="1">
    <source>
        <dbReference type="EMBL" id="MCS0807889.1"/>
    </source>
</evidence>
<keyword evidence="2" id="KW-1185">Reference proteome</keyword>
<proteinExistence type="predicted"/>
<name>A0ABT2DAN4_9BURK</name>
<dbReference type="Proteomes" id="UP001206126">
    <property type="component" value="Unassembled WGS sequence"/>
</dbReference>
<dbReference type="EMBL" id="JANUHB010000002">
    <property type="protein sequence ID" value="MCS0807889.1"/>
    <property type="molecule type" value="Genomic_DNA"/>
</dbReference>
<dbReference type="RefSeq" id="WP_258821676.1">
    <property type="nucleotide sequence ID" value="NZ_JANUHB010000002.1"/>
</dbReference>
<organism evidence="1 2">
    <name type="scientific">Massilia agilis</name>
    <dbReference type="NCBI Taxonomy" id="1811226"/>
    <lineage>
        <taxon>Bacteria</taxon>
        <taxon>Pseudomonadati</taxon>
        <taxon>Pseudomonadota</taxon>
        <taxon>Betaproteobacteria</taxon>
        <taxon>Burkholderiales</taxon>
        <taxon>Oxalobacteraceae</taxon>
        <taxon>Telluria group</taxon>
        <taxon>Massilia</taxon>
    </lineage>
</organism>
<accession>A0ABT2DAN4</accession>
<evidence type="ECO:0000313" key="2">
    <source>
        <dbReference type="Proteomes" id="UP001206126"/>
    </source>
</evidence>
<evidence type="ECO:0008006" key="3">
    <source>
        <dbReference type="Google" id="ProtNLM"/>
    </source>
</evidence>
<reference evidence="1 2" key="1">
    <citation type="submission" date="2022-08" db="EMBL/GenBank/DDBJ databases">
        <title>Reclassification of Massilia species as members of the genera Telluria, Duganella, Pseudoduganella, Mokoshia gen. nov. and Zemynaea gen. nov. using orthogonal and non-orthogonal genome-based approaches.</title>
        <authorList>
            <person name="Bowman J.P."/>
        </authorList>
    </citation>
    <scope>NUCLEOTIDE SEQUENCE [LARGE SCALE GENOMIC DNA]</scope>
    <source>
        <strain evidence="1 2">JCM 31605</strain>
    </source>
</reference>